<accession>A0AAD7SB04</accession>
<feature type="region of interest" description="Disordered" evidence="1">
    <location>
        <begin position="1"/>
        <end position="35"/>
    </location>
</feature>
<reference evidence="2" key="1">
    <citation type="journal article" date="2023" name="Science">
        <title>Genome structures resolve the early diversification of teleost fishes.</title>
        <authorList>
            <person name="Parey E."/>
            <person name="Louis A."/>
            <person name="Montfort J."/>
            <person name="Bouchez O."/>
            <person name="Roques C."/>
            <person name="Iampietro C."/>
            <person name="Lluch J."/>
            <person name="Castinel A."/>
            <person name="Donnadieu C."/>
            <person name="Desvignes T."/>
            <person name="Floi Bucao C."/>
            <person name="Jouanno E."/>
            <person name="Wen M."/>
            <person name="Mejri S."/>
            <person name="Dirks R."/>
            <person name="Jansen H."/>
            <person name="Henkel C."/>
            <person name="Chen W.J."/>
            <person name="Zahm M."/>
            <person name="Cabau C."/>
            <person name="Klopp C."/>
            <person name="Thompson A.W."/>
            <person name="Robinson-Rechavi M."/>
            <person name="Braasch I."/>
            <person name="Lecointre G."/>
            <person name="Bobe J."/>
            <person name="Postlethwait J.H."/>
            <person name="Berthelot C."/>
            <person name="Roest Crollius H."/>
            <person name="Guiguen Y."/>
        </authorList>
    </citation>
    <scope>NUCLEOTIDE SEQUENCE</scope>
    <source>
        <strain evidence="2">NC1722</strain>
    </source>
</reference>
<feature type="region of interest" description="Disordered" evidence="1">
    <location>
        <begin position="54"/>
        <end position="80"/>
    </location>
</feature>
<dbReference type="EMBL" id="JAINUG010000084">
    <property type="protein sequence ID" value="KAJ8399219.1"/>
    <property type="molecule type" value="Genomic_DNA"/>
</dbReference>
<organism evidence="2 3">
    <name type="scientific">Aldrovandia affinis</name>
    <dbReference type="NCBI Taxonomy" id="143900"/>
    <lineage>
        <taxon>Eukaryota</taxon>
        <taxon>Metazoa</taxon>
        <taxon>Chordata</taxon>
        <taxon>Craniata</taxon>
        <taxon>Vertebrata</taxon>
        <taxon>Euteleostomi</taxon>
        <taxon>Actinopterygii</taxon>
        <taxon>Neopterygii</taxon>
        <taxon>Teleostei</taxon>
        <taxon>Notacanthiformes</taxon>
        <taxon>Halosauridae</taxon>
        <taxon>Aldrovandia</taxon>
    </lineage>
</organism>
<sequence>MPVSTTTPSLRPRLHYRSSPWTPTSPTCEKRRSQESPLVRVWFRFTGRCRPCKVNSSRGRGGGRGEALIEGSGLRGRRSAEPELSLWGSFPRLTFSA</sequence>
<dbReference type="AlphaFoldDB" id="A0AAD7SB04"/>
<proteinExistence type="predicted"/>
<name>A0AAD7SB04_9TELE</name>
<evidence type="ECO:0000256" key="1">
    <source>
        <dbReference type="SAM" id="MobiDB-lite"/>
    </source>
</evidence>
<keyword evidence="3" id="KW-1185">Reference proteome</keyword>
<comment type="caution">
    <text evidence="2">The sequence shown here is derived from an EMBL/GenBank/DDBJ whole genome shotgun (WGS) entry which is preliminary data.</text>
</comment>
<evidence type="ECO:0000313" key="3">
    <source>
        <dbReference type="Proteomes" id="UP001221898"/>
    </source>
</evidence>
<evidence type="ECO:0000313" key="2">
    <source>
        <dbReference type="EMBL" id="KAJ8399219.1"/>
    </source>
</evidence>
<protein>
    <submittedName>
        <fullName evidence="2">Uncharacterized protein</fullName>
    </submittedName>
</protein>
<dbReference type="Proteomes" id="UP001221898">
    <property type="component" value="Unassembled WGS sequence"/>
</dbReference>
<gene>
    <name evidence="2" type="ORF">AAFF_G00412570</name>
</gene>